<dbReference type="RefSeq" id="XP_009228660.1">
    <property type="nucleotide sequence ID" value="XM_009230396.1"/>
</dbReference>
<protein>
    <submittedName>
        <fullName evidence="1 2">Uncharacterized protein</fullName>
    </submittedName>
</protein>
<dbReference type="Proteomes" id="UP000006039">
    <property type="component" value="Unassembled WGS sequence"/>
</dbReference>
<evidence type="ECO:0000313" key="3">
    <source>
        <dbReference type="Proteomes" id="UP000006039"/>
    </source>
</evidence>
<dbReference type="AlphaFoldDB" id="J3PG72"/>
<accession>J3PG72</accession>
<gene>
    <name evidence="2" type="primary">20352956</name>
    <name evidence="1" type="ORF">GGTG_12498</name>
</gene>
<dbReference type="HOGENOM" id="CLU_1053897_0_0_1"/>
<reference evidence="1" key="2">
    <citation type="submission" date="2010-07" db="EMBL/GenBank/DDBJ databases">
        <authorList>
            <consortium name="The Broad Institute Genome Sequencing Platform"/>
            <consortium name="Broad Institute Genome Sequencing Center for Infectious Disease"/>
            <person name="Ma L.-J."/>
            <person name="Dead R."/>
            <person name="Young S."/>
            <person name="Zeng Q."/>
            <person name="Koehrsen M."/>
            <person name="Alvarado L."/>
            <person name="Berlin A."/>
            <person name="Chapman S.B."/>
            <person name="Chen Z."/>
            <person name="Freedman E."/>
            <person name="Gellesch M."/>
            <person name="Goldberg J."/>
            <person name="Griggs A."/>
            <person name="Gujja S."/>
            <person name="Heilman E.R."/>
            <person name="Heiman D."/>
            <person name="Hepburn T."/>
            <person name="Howarth C."/>
            <person name="Jen D."/>
            <person name="Larson L."/>
            <person name="Mehta T."/>
            <person name="Neiman D."/>
            <person name="Pearson M."/>
            <person name="Roberts A."/>
            <person name="Saif S."/>
            <person name="Shea T."/>
            <person name="Shenoy N."/>
            <person name="Sisk P."/>
            <person name="Stolte C."/>
            <person name="Sykes S."/>
            <person name="Walk T."/>
            <person name="White J."/>
            <person name="Yandava C."/>
            <person name="Haas B."/>
            <person name="Nusbaum C."/>
            <person name="Birren B."/>
        </authorList>
    </citation>
    <scope>NUCLEOTIDE SEQUENCE</scope>
    <source>
        <strain evidence="1">R3-111a-1</strain>
    </source>
</reference>
<evidence type="ECO:0000313" key="1">
    <source>
        <dbReference type="EMBL" id="EJT70326.1"/>
    </source>
</evidence>
<organism evidence="1">
    <name type="scientific">Gaeumannomyces tritici (strain R3-111a-1)</name>
    <name type="common">Wheat and barley take-all root rot fungus</name>
    <name type="synonym">Gaeumannomyces graminis var. tritici</name>
    <dbReference type="NCBI Taxonomy" id="644352"/>
    <lineage>
        <taxon>Eukaryota</taxon>
        <taxon>Fungi</taxon>
        <taxon>Dikarya</taxon>
        <taxon>Ascomycota</taxon>
        <taxon>Pezizomycotina</taxon>
        <taxon>Sordariomycetes</taxon>
        <taxon>Sordariomycetidae</taxon>
        <taxon>Magnaporthales</taxon>
        <taxon>Magnaporthaceae</taxon>
        <taxon>Gaeumannomyces</taxon>
    </lineage>
</organism>
<keyword evidence="3" id="KW-1185">Reference proteome</keyword>
<dbReference type="GeneID" id="20352956"/>
<reference evidence="2" key="5">
    <citation type="submission" date="2018-04" db="UniProtKB">
        <authorList>
            <consortium name="EnsemblFungi"/>
        </authorList>
    </citation>
    <scope>IDENTIFICATION</scope>
    <source>
        <strain evidence="2">R3-111a-1</strain>
    </source>
</reference>
<proteinExistence type="predicted"/>
<dbReference type="EnsemblFungi" id="EJT70326">
    <property type="protein sequence ID" value="EJT70326"/>
    <property type="gene ID" value="GGTG_12498"/>
</dbReference>
<reference evidence="3" key="1">
    <citation type="submission" date="2010-07" db="EMBL/GenBank/DDBJ databases">
        <title>The genome sequence of Gaeumannomyces graminis var. tritici strain R3-111a-1.</title>
        <authorList>
            <consortium name="The Broad Institute Genome Sequencing Platform"/>
            <person name="Ma L.-J."/>
            <person name="Dead R."/>
            <person name="Young S."/>
            <person name="Zeng Q."/>
            <person name="Koehrsen M."/>
            <person name="Alvarado L."/>
            <person name="Berlin A."/>
            <person name="Chapman S.B."/>
            <person name="Chen Z."/>
            <person name="Freedman E."/>
            <person name="Gellesch M."/>
            <person name="Goldberg J."/>
            <person name="Griggs A."/>
            <person name="Gujja S."/>
            <person name="Heilman E.R."/>
            <person name="Heiman D."/>
            <person name="Hepburn T."/>
            <person name="Howarth C."/>
            <person name="Jen D."/>
            <person name="Larson L."/>
            <person name="Mehta T."/>
            <person name="Neiman D."/>
            <person name="Pearson M."/>
            <person name="Roberts A."/>
            <person name="Saif S."/>
            <person name="Shea T."/>
            <person name="Shenoy N."/>
            <person name="Sisk P."/>
            <person name="Stolte C."/>
            <person name="Sykes S."/>
            <person name="Walk T."/>
            <person name="White J."/>
            <person name="Yandava C."/>
            <person name="Haas B."/>
            <person name="Nusbaum C."/>
            <person name="Birren B."/>
        </authorList>
    </citation>
    <scope>NUCLEOTIDE SEQUENCE [LARGE SCALE GENOMIC DNA]</scope>
    <source>
        <strain evidence="3">R3-111a-1</strain>
    </source>
</reference>
<dbReference type="VEuPathDB" id="FungiDB:GGTG_12498"/>
<reference evidence="2" key="4">
    <citation type="journal article" date="2015" name="G3 (Bethesda)">
        <title>Genome sequences of three phytopathogenic species of the Magnaporthaceae family of fungi.</title>
        <authorList>
            <person name="Okagaki L.H."/>
            <person name="Nunes C.C."/>
            <person name="Sailsbery J."/>
            <person name="Clay B."/>
            <person name="Brown D."/>
            <person name="John T."/>
            <person name="Oh Y."/>
            <person name="Young N."/>
            <person name="Fitzgerald M."/>
            <person name="Haas B.J."/>
            <person name="Zeng Q."/>
            <person name="Young S."/>
            <person name="Adiconis X."/>
            <person name="Fan L."/>
            <person name="Levin J.Z."/>
            <person name="Mitchell T.K."/>
            <person name="Okubara P.A."/>
            <person name="Farman M.L."/>
            <person name="Kohn L.M."/>
            <person name="Birren B."/>
            <person name="Ma L.-J."/>
            <person name="Dean R.A."/>
        </authorList>
    </citation>
    <scope>NUCLEOTIDE SEQUENCE</scope>
    <source>
        <strain evidence="2">R3-111a-1</strain>
    </source>
</reference>
<name>J3PG72_GAET3</name>
<reference evidence="1" key="3">
    <citation type="submission" date="2010-09" db="EMBL/GenBank/DDBJ databases">
        <title>Annotation of Gaeumannomyces graminis var. tritici R3-111a-1.</title>
        <authorList>
            <consortium name="The Broad Institute Genome Sequencing Platform"/>
            <person name="Ma L.-J."/>
            <person name="Dead R."/>
            <person name="Young S.K."/>
            <person name="Zeng Q."/>
            <person name="Gargeya S."/>
            <person name="Fitzgerald M."/>
            <person name="Haas B."/>
            <person name="Abouelleil A."/>
            <person name="Alvarado L."/>
            <person name="Arachchi H.M."/>
            <person name="Berlin A."/>
            <person name="Brown A."/>
            <person name="Chapman S.B."/>
            <person name="Chen Z."/>
            <person name="Dunbar C."/>
            <person name="Freedman E."/>
            <person name="Gearin G."/>
            <person name="Gellesch M."/>
            <person name="Goldberg J."/>
            <person name="Griggs A."/>
            <person name="Gujja S."/>
            <person name="Heiman D."/>
            <person name="Howarth C."/>
            <person name="Larson L."/>
            <person name="Lui A."/>
            <person name="MacDonald P.J.P."/>
            <person name="Mehta T."/>
            <person name="Montmayeur A."/>
            <person name="Murphy C."/>
            <person name="Neiman D."/>
            <person name="Pearson M."/>
            <person name="Priest M."/>
            <person name="Roberts A."/>
            <person name="Saif S."/>
            <person name="Shea T."/>
            <person name="Shenoy N."/>
            <person name="Sisk P."/>
            <person name="Stolte C."/>
            <person name="Sykes S."/>
            <person name="Yandava C."/>
            <person name="Wortman J."/>
            <person name="Nusbaum C."/>
            <person name="Birren B."/>
        </authorList>
    </citation>
    <scope>NUCLEOTIDE SEQUENCE</scope>
    <source>
        <strain evidence="1">R3-111a-1</strain>
    </source>
</reference>
<sequence>MRHGAADPGSRGGNKEARLELTVGGLRAAAGESWRTGTLLGSKCIRSSIQSTAGTRSSACSCSRCVPPHLQAANLVRRAGASTGGTASLWGDMPKRRWLFGQRRGKETTVRRRPEEGGAETGCRWEIARSGVGRRSATVPARAACFCPNGCSRPSTASMAWHLVSYVPGFVRPRTESKSSPEQIGLFGGGRTNRGFPGAVESQAFWTDDGASSKASLAGASLRLSTFSRRQTRVLRSRTSLVAFGTGIFRPGGGSGPTAPGVVR</sequence>
<dbReference type="EMBL" id="GL385402">
    <property type="protein sequence ID" value="EJT70326.1"/>
    <property type="molecule type" value="Genomic_DNA"/>
</dbReference>
<evidence type="ECO:0000313" key="2">
    <source>
        <dbReference type="EnsemblFungi" id="EJT70326"/>
    </source>
</evidence>